<dbReference type="EMBL" id="JANCPR020000004">
    <property type="protein sequence ID" value="MDJ1131391.1"/>
    <property type="molecule type" value="Genomic_DNA"/>
</dbReference>
<organism evidence="3 4">
    <name type="scientific">Streptomyces iconiensis</name>
    <dbReference type="NCBI Taxonomy" id="1384038"/>
    <lineage>
        <taxon>Bacteria</taxon>
        <taxon>Bacillati</taxon>
        <taxon>Actinomycetota</taxon>
        <taxon>Actinomycetes</taxon>
        <taxon>Kitasatosporales</taxon>
        <taxon>Streptomycetaceae</taxon>
        <taxon>Streptomyces</taxon>
    </lineage>
</organism>
<gene>
    <name evidence="3" type="ORF">NMN56_005360</name>
</gene>
<name>A0ABT6ZQQ9_9ACTN</name>
<reference evidence="3 4" key="1">
    <citation type="submission" date="2023-05" db="EMBL/GenBank/DDBJ databases">
        <title>Streptantibioticus silvisoli sp. nov., acidotolerant actinomycetes 1 from pine litter.</title>
        <authorList>
            <person name="Swiecimska M."/>
            <person name="Golinska P."/>
            <person name="Sangal V."/>
            <person name="Wachnowicz B."/>
            <person name="Goodfellow M."/>
        </authorList>
    </citation>
    <scope>NUCLEOTIDE SEQUENCE [LARGE SCALE GENOMIC DNA]</scope>
    <source>
        <strain evidence="3 4">DSM 42109</strain>
    </source>
</reference>
<dbReference type="InterPro" id="IPR001867">
    <property type="entry name" value="OmpR/PhoB-type_DNA-bd"/>
</dbReference>
<dbReference type="SMART" id="SM00862">
    <property type="entry name" value="Trans_reg_C"/>
    <property type="match status" value="1"/>
</dbReference>
<comment type="caution">
    <text evidence="3">The sequence shown here is derived from an EMBL/GenBank/DDBJ whole genome shotgun (WGS) entry which is preliminary data.</text>
</comment>
<dbReference type="Proteomes" id="UP001214441">
    <property type="component" value="Unassembled WGS sequence"/>
</dbReference>
<keyword evidence="1" id="KW-0238">DNA-binding</keyword>
<evidence type="ECO:0000259" key="2">
    <source>
        <dbReference type="SMART" id="SM00862"/>
    </source>
</evidence>
<evidence type="ECO:0000313" key="3">
    <source>
        <dbReference type="EMBL" id="MDJ1131391.1"/>
    </source>
</evidence>
<keyword evidence="4" id="KW-1185">Reference proteome</keyword>
<dbReference type="InterPro" id="IPR029016">
    <property type="entry name" value="GAF-like_dom_sf"/>
</dbReference>
<dbReference type="RefSeq" id="WP_274039211.1">
    <property type="nucleotide sequence ID" value="NZ_JANCPR020000004.1"/>
</dbReference>
<feature type="domain" description="OmpR/PhoB-type" evidence="2">
    <location>
        <begin position="253"/>
        <end position="318"/>
    </location>
</feature>
<evidence type="ECO:0000313" key="4">
    <source>
        <dbReference type="Proteomes" id="UP001214441"/>
    </source>
</evidence>
<accession>A0ABT6ZQQ9</accession>
<proteinExistence type="predicted"/>
<evidence type="ECO:0000256" key="1">
    <source>
        <dbReference type="ARBA" id="ARBA00023125"/>
    </source>
</evidence>
<sequence>MRNPWLALEAGADPAERAGQVRRAHEEFLTGGAIGSSVRAVVADSWRRCAGAHLAPESLARVDLDDDGLAAHREAHPLARVMPVFRELLGTIAEDGAHLLSVCDAGGTMLWIEGHPQVLRRAEGMNFVPGARWSERVSGTNAPGTALALDHAVQIFAAEHYCRPVQPWTCAAAPVHDPHTRRVIGAVDITGGDHLAAPQSLALVQATARAAEARLAELGTCAPAPVAPGTGYVLDVLGRDEALLHTPYTRATGRPVRLGRRHSEILLLLAVHPDGLAGERLGRELYGERDVNPVTLRAELSRLRHLLGPLLESRPYRLRQSMRTDYDAVGEALAAGSPDAALAAYTGPPLPGSDAPGVLRLRRPLENRLRRRLLAHAEPALLESWVCTTWGEDDLEVWEALHGVRPGPATAARVRELRGAYGIAAGAPFGGRAGGPAGATYPQRSAR</sequence>
<dbReference type="Gene3D" id="3.30.450.40">
    <property type="match status" value="1"/>
</dbReference>
<protein>
    <submittedName>
        <fullName evidence="3">GAF domain-containing protein</fullName>
    </submittedName>
</protein>